<accession>A0A1I7CQW0</accession>
<dbReference type="OrthoDB" id="828135at2"/>
<dbReference type="EMBL" id="FPBF01000005">
    <property type="protein sequence ID" value="SFU01719.1"/>
    <property type="molecule type" value="Genomic_DNA"/>
</dbReference>
<organism evidence="1 2">
    <name type="scientific">Algoriphagus locisalis</name>
    <dbReference type="NCBI Taxonomy" id="305507"/>
    <lineage>
        <taxon>Bacteria</taxon>
        <taxon>Pseudomonadati</taxon>
        <taxon>Bacteroidota</taxon>
        <taxon>Cytophagia</taxon>
        <taxon>Cytophagales</taxon>
        <taxon>Cyclobacteriaceae</taxon>
        <taxon>Algoriphagus</taxon>
    </lineage>
</organism>
<evidence type="ECO:0000313" key="2">
    <source>
        <dbReference type="Proteomes" id="UP000199673"/>
    </source>
</evidence>
<keyword evidence="2" id="KW-1185">Reference proteome</keyword>
<dbReference type="Proteomes" id="UP000199673">
    <property type="component" value="Unassembled WGS sequence"/>
</dbReference>
<dbReference type="AlphaFoldDB" id="A0A1I7CQW0"/>
<name>A0A1I7CQW0_9BACT</name>
<proteinExistence type="predicted"/>
<reference evidence="2" key="1">
    <citation type="submission" date="2016-10" db="EMBL/GenBank/DDBJ databases">
        <authorList>
            <person name="Varghese N."/>
            <person name="Submissions S."/>
        </authorList>
    </citation>
    <scope>NUCLEOTIDE SEQUENCE [LARGE SCALE GENOMIC DNA]</scope>
    <source>
        <strain evidence="2">DSM 23445</strain>
    </source>
</reference>
<gene>
    <name evidence="1" type="ORF">SAMN04489724_3323</name>
</gene>
<dbReference type="RefSeq" id="WP_139235922.1">
    <property type="nucleotide sequence ID" value="NZ_FPBF01000005.1"/>
</dbReference>
<dbReference type="STRING" id="305507.SAMN04489724_3323"/>
<evidence type="ECO:0000313" key="1">
    <source>
        <dbReference type="EMBL" id="SFU01719.1"/>
    </source>
</evidence>
<sequence length="80" mass="9523">MNTFIYSHTEYVRPSRTIETVYMSDGSNVRAFYIYNYEGYSFRVLEHLVSLISFFESGVAEDYHLDTEEELDCFLERVLL</sequence>
<protein>
    <submittedName>
        <fullName evidence="1">Uncharacterized protein</fullName>
    </submittedName>
</protein>